<evidence type="ECO:0000256" key="1">
    <source>
        <dbReference type="SAM" id="MobiDB-lite"/>
    </source>
</evidence>
<feature type="region of interest" description="Disordered" evidence="1">
    <location>
        <begin position="1"/>
        <end position="31"/>
    </location>
</feature>
<proteinExistence type="predicted"/>
<dbReference type="EMBL" id="LN907829">
    <property type="protein sequence ID" value="CUU26286.1"/>
    <property type="molecule type" value="Genomic_DNA"/>
</dbReference>
<dbReference type="Proteomes" id="UP000059419">
    <property type="component" value="Plasmid pEM02"/>
</dbReference>
<evidence type="ECO:0000313" key="2">
    <source>
        <dbReference type="EMBL" id="CUU26286.1"/>
    </source>
</evidence>
<evidence type="ECO:0000313" key="3">
    <source>
        <dbReference type="Proteomes" id="UP000059419"/>
    </source>
</evidence>
<protein>
    <submittedName>
        <fullName evidence="2">Uncharacterized protein</fullName>
    </submittedName>
</protein>
<feature type="compositionally biased region" description="Polar residues" evidence="1">
    <location>
        <begin position="16"/>
        <end position="31"/>
    </location>
</feature>
<sequence>MTPLFTGSVRRHVNGRQVSGNQMLQPSAPQA</sequence>
<organism evidence="2 3">
    <name type="scientific">Duffyella gerundensis</name>
    <dbReference type="NCBI Taxonomy" id="1619313"/>
    <lineage>
        <taxon>Bacteria</taxon>
        <taxon>Pseudomonadati</taxon>
        <taxon>Pseudomonadota</taxon>
        <taxon>Gammaproteobacteria</taxon>
        <taxon>Enterobacterales</taxon>
        <taxon>Erwiniaceae</taxon>
        <taxon>Duffyella</taxon>
    </lineage>
</organism>
<keyword evidence="3" id="KW-1185">Reference proteome</keyword>
<geneLocation type="plasmid" evidence="3">
    <name>pEM02</name>
</geneLocation>
<gene>
    <name evidence="2" type="ORF">EM595_p1039</name>
</gene>
<name>A0A0U5L780_9GAMM</name>
<accession>A0A0U5L780</accession>
<reference evidence="3" key="1">
    <citation type="submission" date="2015-11" db="EMBL/GenBank/DDBJ databases">
        <authorList>
            <person name="Blom J."/>
        </authorList>
    </citation>
    <scope>NUCLEOTIDE SEQUENCE [LARGE SCALE GENOMIC DNA]</scope>
    <source>
        <plasmid evidence="3">pEM02</plasmid>
    </source>
</reference>
<dbReference type="AlphaFoldDB" id="A0A0U5L780"/>
<dbReference type="KEGG" id="ege:EM595_p1039"/>